<dbReference type="OrthoDB" id="1608633at2759"/>
<sequence>MDMSLFYSDVSKTNPISYTDTNYLLDPHKGDITKHILLKFLFAHYLQKNDDVNIQQICSCKNLVDLFTKSLLTKAFEQLVHNIGFCHLKDDCLHEREK</sequence>
<evidence type="ECO:0000313" key="1">
    <source>
        <dbReference type="EMBL" id="RDX95515.1"/>
    </source>
</evidence>
<accession>A0A371GYA8</accession>
<feature type="non-terminal residue" evidence="1">
    <location>
        <position position="1"/>
    </location>
</feature>
<protein>
    <submittedName>
        <fullName evidence="1">Uncharacterized protein</fullName>
    </submittedName>
</protein>
<dbReference type="Proteomes" id="UP000257109">
    <property type="component" value="Unassembled WGS sequence"/>
</dbReference>
<keyword evidence="2" id="KW-1185">Reference proteome</keyword>
<gene>
    <name evidence="1" type="ORF">CR513_21956</name>
</gene>
<comment type="caution">
    <text evidence="1">The sequence shown here is derived from an EMBL/GenBank/DDBJ whole genome shotgun (WGS) entry which is preliminary data.</text>
</comment>
<dbReference type="EMBL" id="QJKJ01004110">
    <property type="protein sequence ID" value="RDX95515.1"/>
    <property type="molecule type" value="Genomic_DNA"/>
</dbReference>
<name>A0A371GYA8_MUCPR</name>
<dbReference type="AlphaFoldDB" id="A0A371GYA8"/>
<reference evidence="1" key="1">
    <citation type="submission" date="2018-05" db="EMBL/GenBank/DDBJ databases">
        <title>Draft genome of Mucuna pruriens seed.</title>
        <authorList>
            <person name="Nnadi N.E."/>
            <person name="Vos R."/>
            <person name="Hasami M.H."/>
            <person name="Devisetty U.K."/>
            <person name="Aguiy J.C."/>
        </authorList>
    </citation>
    <scope>NUCLEOTIDE SEQUENCE [LARGE SCALE GENOMIC DNA]</scope>
    <source>
        <strain evidence="1">JCA_2017</strain>
    </source>
</reference>
<proteinExistence type="predicted"/>
<organism evidence="1 2">
    <name type="scientific">Mucuna pruriens</name>
    <name type="common">Velvet bean</name>
    <name type="synonym">Dolichos pruriens</name>
    <dbReference type="NCBI Taxonomy" id="157652"/>
    <lineage>
        <taxon>Eukaryota</taxon>
        <taxon>Viridiplantae</taxon>
        <taxon>Streptophyta</taxon>
        <taxon>Embryophyta</taxon>
        <taxon>Tracheophyta</taxon>
        <taxon>Spermatophyta</taxon>
        <taxon>Magnoliopsida</taxon>
        <taxon>eudicotyledons</taxon>
        <taxon>Gunneridae</taxon>
        <taxon>Pentapetalae</taxon>
        <taxon>rosids</taxon>
        <taxon>fabids</taxon>
        <taxon>Fabales</taxon>
        <taxon>Fabaceae</taxon>
        <taxon>Papilionoideae</taxon>
        <taxon>50 kb inversion clade</taxon>
        <taxon>NPAAA clade</taxon>
        <taxon>indigoferoid/millettioid clade</taxon>
        <taxon>Phaseoleae</taxon>
        <taxon>Mucuna</taxon>
    </lineage>
</organism>
<evidence type="ECO:0000313" key="2">
    <source>
        <dbReference type="Proteomes" id="UP000257109"/>
    </source>
</evidence>